<dbReference type="AlphaFoldDB" id="A0A0P0Z4K2"/>
<proteinExistence type="predicted"/>
<protein>
    <submittedName>
        <fullName evidence="2">Uncharacterized protein</fullName>
    </submittedName>
</protein>
<evidence type="ECO:0000256" key="1">
    <source>
        <dbReference type="SAM" id="Phobius"/>
    </source>
</evidence>
<keyword evidence="1" id="KW-0472">Membrane</keyword>
<reference evidence="2" key="1">
    <citation type="journal article" date="2015" name="Proc. Natl. Acad. Sci. U.S.A.">
        <title>Bacterial clade with the ribosomal RNA operon on a small plasmid rather than the chromosome.</title>
        <authorList>
            <person name="Anda M."/>
            <person name="Ohtsubo Y."/>
            <person name="Okubo T."/>
            <person name="Sugawara M."/>
            <person name="Nagata Y."/>
            <person name="Tsuda M."/>
            <person name="Minamisawa K."/>
            <person name="Mitsui H."/>
        </authorList>
    </citation>
    <scope>NUCLEOTIDE SEQUENCE</scope>
    <source>
        <strain evidence="2">JCM 14755</strain>
    </source>
</reference>
<organism evidence="2">
    <name type="scientific">Aureimonas frigidaquae</name>
    <dbReference type="NCBI Taxonomy" id="424757"/>
    <lineage>
        <taxon>Bacteria</taxon>
        <taxon>Pseudomonadati</taxon>
        <taxon>Pseudomonadota</taxon>
        <taxon>Alphaproteobacteria</taxon>
        <taxon>Hyphomicrobiales</taxon>
        <taxon>Aurantimonadaceae</taxon>
        <taxon>Aureimonas</taxon>
    </lineage>
</organism>
<feature type="transmembrane region" description="Helical" evidence="1">
    <location>
        <begin position="57"/>
        <end position="76"/>
    </location>
</feature>
<keyword evidence="1" id="KW-1133">Transmembrane helix</keyword>
<name>A0A0P0Z4K2_9HYPH</name>
<keyword evidence="1" id="KW-0812">Transmembrane</keyword>
<accession>A0A0P0Z4K2</accession>
<dbReference type="EMBL" id="LC066377">
    <property type="protein sequence ID" value="BAT28990.1"/>
    <property type="molecule type" value="Genomic_DNA"/>
</dbReference>
<dbReference type="RefSeq" id="WP_306302741.1">
    <property type="nucleotide sequence ID" value="NZ_BBWR01000018.1"/>
</dbReference>
<sequence length="110" mass="12407">METDKQRSRTFVRMRGNAIEVFGRNIKLPASRPARVATGAAFVTGGVFSFLPVLGLWMLPVGLLILSVDFASVRRFRRRTTVRWGRRNGRPVRIVETQIEPATTPPRDQA</sequence>
<evidence type="ECO:0000313" key="2">
    <source>
        <dbReference type="EMBL" id="BAT28990.1"/>
    </source>
</evidence>